<feature type="transmembrane region" description="Helical" evidence="2">
    <location>
        <begin position="43"/>
        <end position="64"/>
    </location>
</feature>
<dbReference type="PROSITE" id="PS50041">
    <property type="entry name" value="C_TYPE_LECTIN_2"/>
    <property type="match status" value="1"/>
</dbReference>
<dbReference type="Gene3D" id="3.10.100.10">
    <property type="entry name" value="Mannose-Binding Protein A, subunit A"/>
    <property type="match status" value="1"/>
</dbReference>
<dbReference type="Pfam" id="PF00059">
    <property type="entry name" value="Lectin_C"/>
    <property type="match status" value="1"/>
</dbReference>
<dbReference type="InterPro" id="IPR033989">
    <property type="entry name" value="CD209-like_CTLD"/>
</dbReference>
<accession>M5AX71</accession>
<dbReference type="PANTHER" id="PTHR22803">
    <property type="entry name" value="MANNOSE, PHOSPHOLIPASE, LECTIN RECEPTOR RELATED"/>
    <property type="match status" value="1"/>
</dbReference>
<evidence type="ECO:0000256" key="2">
    <source>
        <dbReference type="SAM" id="Phobius"/>
    </source>
</evidence>
<keyword evidence="2" id="KW-1133">Transmembrane helix</keyword>
<dbReference type="InterPro" id="IPR016186">
    <property type="entry name" value="C-type_lectin-like/link_sf"/>
</dbReference>
<dbReference type="CDD" id="cd03590">
    <property type="entry name" value="CLECT_DC-SIGN_like"/>
    <property type="match status" value="1"/>
</dbReference>
<keyword evidence="2" id="KW-0812">Transmembrane</keyword>
<organism evidence="4">
    <name type="scientific">Xenopus laevis</name>
    <name type="common">African clawed frog</name>
    <dbReference type="NCBI Taxonomy" id="8355"/>
    <lineage>
        <taxon>Eukaryota</taxon>
        <taxon>Metazoa</taxon>
        <taxon>Chordata</taxon>
        <taxon>Craniata</taxon>
        <taxon>Vertebrata</taxon>
        <taxon>Euteleostomi</taxon>
        <taxon>Amphibia</taxon>
        <taxon>Batrachia</taxon>
        <taxon>Anura</taxon>
        <taxon>Pipoidea</taxon>
        <taxon>Pipidae</taxon>
        <taxon>Xenopodinae</taxon>
        <taxon>Xenopus</taxon>
        <taxon>Xenopus</taxon>
    </lineage>
</organism>
<dbReference type="SUPFAM" id="SSF56436">
    <property type="entry name" value="C-type lectin-like"/>
    <property type="match status" value="1"/>
</dbReference>
<dbReference type="SMART" id="SM00034">
    <property type="entry name" value="CLECT"/>
    <property type="match status" value="1"/>
</dbReference>
<protein>
    <submittedName>
        <fullName evidence="4">C-type lectin</fullName>
    </submittedName>
</protein>
<reference evidence="4" key="1">
    <citation type="journal article" date="2013" name="Biochem. Biophys. Res. Commun.">
        <title>Expression analysis of XPhyH-like during development and tail regeneration in Xenopus tadpoles: possible role of XPhyH-like expressing immune cells in impaired tail regenerative ability.</title>
        <authorList>
            <person name="Naora Y."/>
            <person name="Hishida Y."/>
            <person name="Fukazawa T."/>
            <person name="Kunieda T."/>
            <person name="Kubo T."/>
        </authorList>
    </citation>
    <scope>NUCLEOTIDE SEQUENCE</scope>
    <source>
        <tissue evidence="4">Tail stump</tissue>
    </source>
</reference>
<name>M5AX71_XENLA</name>
<sequence>MDRGKHVQAYANFPNEMERAELAVKMRQIYKELKEGERRQRRLLMVLVPLLLFIFVSLIILNSLRLIYYSRVSEAVDDIKQDILQTIRKKNGQCDPGWRAFGGSCYYIVSEMTWTDAQTFCKKLNSNLVIINSEMEQNFLESIANRSDVWIGLRRAQRDEWRWVDGTIHNVSDGFWMKGEPFNAGGKEDCVHILLGRKWNDRDCTFEEKSFCEK</sequence>
<keyword evidence="2" id="KW-0472">Membrane</keyword>
<evidence type="ECO:0000256" key="1">
    <source>
        <dbReference type="ARBA" id="ARBA00022734"/>
    </source>
</evidence>
<keyword evidence="1 4" id="KW-0430">Lectin</keyword>
<dbReference type="AlphaFoldDB" id="M5AX71"/>
<proteinExistence type="evidence at transcript level"/>
<dbReference type="EMBL" id="AB759709">
    <property type="protein sequence ID" value="BAN13409.1"/>
    <property type="molecule type" value="mRNA"/>
</dbReference>
<evidence type="ECO:0000259" key="3">
    <source>
        <dbReference type="PROSITE" id="PS50041"/>
    </source>
</evidence>
<dbReference type="InterPro" id="IPR050111">
    <property type="entry name" value="C-type_lectin/snaclec_domain"/>
</dbReference>
<gene>
    <name evidence="4" type="primary">Clec</name>
</gene>
<dbReference type="InterPro" id="IPR001304">
    <property type="entry name" value="C-type_lectin-like"/>
</dbReference>
<dbReference type="GO" id="GO:0030246">
    <property type="term" value="F:carbohydrate binding"/>
    <property type="evidence" value="ECO:0007669"/>
    <property type="project" value="UniProtKB-KW"/>
</dbReference>
<feature type="domain" description="C-type lectin" evidence="3">
    <location>
        <begin position="101"/>
        <end position="213"/>
    </location>
</feature>
<evidence type="ECO:0000313" key="4">
    <source>
        <dbReference type="EMBL" id="BAN13409.1"/>
    </source>
</evidence>
<dbReference type="InterPro" id="IPR016187">
    <property type="entry name" value="CTDL_fold"/>
</dbReference>